<gene>
    <name evidence="11" type="ORF">MM817_00029</name>
</gene>
<evidence type="ECO:0000256" key="8">
    <source>
        <dbReference type="SAM" id="MobiDB-lite"/>
    </source>
</evidence>
<dbReference type="Gene3D" id="3.30.300.210">
    <property type="entry name" value="Nutrient germinant receptor protein C, domain 3"/>
    <property type="match status" value="1"/>
</dbReference>
<evidence type="ECO:0000259" key="10">
    <source>
        <dbReference type="Pfam" id="PF25198"/>
    </source>
</evidence>
<feature type="domain" description="Spore germination GerAC-like C-terminal" evidence="9">
    <location>
        <begin position="249"/>
        <end position="415"/>
    </location>
</feature>
<dbReference type="PROSITE" id="PS51257">
    <property type="entry name" value="PROKAR_LIPOPROTEIN"/>
    <property type="match status" value="1"/>
</dbReference>
<evidence type="ECO:0000256" key="6">
    <source>
        <dbReference type="ARBA" id="ARBA00023139"/>
    </source>
</evidence>
<dbReference type="Pfam" id="PF05504">
    <property type="entry name" value="Spore_GerAC"/>
    <property type="match status" value="1"/>
</dbReference>
<organism evidence="11 12">
    <name type="scientific">Sulfoacidibacillus ferrooxidans</name>
    <dbReference type="NCBI Taxonomy" id="2005001"/>
    <lineage>
        <taxon>Bacteria</taxon>
        <taxon>Bacillati</taxon>
        <taxon>Bacillota</taxon>
        <taxon>Bacilli</taxon>
        <taxon>Bacillales</taxon>
        <taxon>Alicyclobacillaceae</taxon>
        <taxon>Sulfoacidibacillus</taxon>
    </lineage>
</organism>
<evidence type="ECO:0000259" key="9">
    <source>
        <dbReference type="Pfam" id="PF05504"/>
    </source>
</evidence>
<evidence type="ECO:0000256" key="5">
    <source>
        <dbReference type="ARBA" id="ARBA00023136"/>
    </source>
</evidence>
<reference evidence="11" key="1">
    <citation type="submission" date="2022-03" db="EMBL/GenBank/DDBJ databases">
        <title>Draft Genome Sequence of Firmicute Strain S0AB, a Heterotrophic Iron/Sulfur-Oxidizing Extreme Acidophile.</title>
        <authorList>
            <person name="Vergara E."/>
            <person name="Pakostova E."/>
            <person name="Johnson D.B."/>
            <person name="Holmes D.S."/>
        </authorList>
    </citation>
    <scope>NUCLEOTIDE SEQUENCE</scope>
    <source>
        <strain evidence="11">S0AB</strain>
    </source>
</reference>
<keyword evidence="4" id="KW-0732">Signal</keyword>
<evidence type="ECO:0000256" key="4">
    <source>
        <dbReference type="ARBA" id="ARBA00022729"/>
    </source>
</evidence>
<evidence type="ECO:0008006" key="13">
    <source>
        <dbReference type="Google" id="ProtNLM"/>
    </source>
</evidence>
<dbReference type="InterPro" id="IPR046953">
    <property type="entry name" value="Spore_GerAC-like_C"/>
</dbReference>
<proteinExistence type="inferred from homology"/>
<keyword evidence="12" id="KW-1185">Reference proteome</keyword>
<feature type="region of interest" description="Disordered" evidence="8">
    <location>
        <begin position="209"/>
        <end position="241"/>
    </location>
</feature>
<dbReference type="GO" id="GO:0016020">
    <property type="term" value="C:membrane"/>
    <property type="evidence" value="ECO:0007669"/>
    <property type="project" value="UniProtKB-SubCell"/>
</dbReference>
<dbReference type="Pfam" id="PF25198">
    <property type="entry name" value="Spore_GerAC_N"/>
    <property type="match status" value="1"/>
</dbReference>
<dbReference type="AlphaFoldDB" id="A0A9X2AC22"/>
<dbReference type="Proteomes" id="UP001139263">
    <property type="component" value="Unassembled WGS sequence"/>
</dbReference>
<comment type="caution">
    <text evidence="11">The sequence shown here is derived from an EMBL/GenBank/DDBJ whole genome shotgun (WGS) entry which is preliminary data.</text>
</comment>
<evidence type="ECO:0000313" key="12">
    <source>
        <dbReference type="Proteomes" id="UP001139263"/>
    </source>
</evidence>
<comment type="subcellular location">
    <subcellularLocation>
        <location evidence="1">Membrane</location>
        <topology evidence="1">Lipid-anchor</topology>
    </subcellularLocation>
</comment>
<dbReference type="InterPro" id="IPR038501">
    <property type="entry name" value="Spore_GerAC_C_sf"/>
</dbReference>
<sequence length="422" mass="46699">MAYKKWVGFVTTFLVGSILLTGCYDRAELEEQAFLVTMGIDKQKKGNDLVVTGRVAVPSKLSGSSSGGGGGGGDFLSTTPVVSATGKSIHEAFDVMNAGVERTINLSHLSAIMFGERAARQGILPYMRALVRYREFRRTLYLYVVKGSLGELFLHDKPVLETSATRVIEDLQESSQRTGFAPSIQVHELMNALEMPNVDPVLPVLSENEQVAKESKKTSGSTDDLRENSATTEPGHLNRAGGNPIECVGTAVFRNDRMVLILDGEHSRYMQLLSGRLHRALVVVDSPIGVKSSVSLMLHDAQPEKVSLSLSGKKKTLDITQVFEGTLIGDQTNASYVNPAARHLLEQKIAADLSRQELALIKEMYTRYDVDPFEFFRYARGQFPTFDAMENYDWHKQLPKIVTRLHVKVIVRRLGTQLDPPE</sequence>
<dbReference type="InterPro" id="IPR008844">
    <property type="entry name" value="Spore_GerAC-like"/>
</dbReference>
<dbReference type="RefSeq" id="WP_241711429.1">
    <property type="nucleotide sequence ID" value="NZ_JALBUF010000001.1"/>
</dbReference>
<feature type="domain" description="Spore germination protein N-terminal" evidence="10">
    <location>
        <begin position="25"/>
        <end position="206"/>
    </location>
</feature>
<keyword evidence="6" id="KW-0564">Palmitate</keyword>
<evidence type="ECO:0000256" key="7">
    <source>
        <dbReference type="ARBA" id="ARBA00023288"/>
    </source>
</evidence>
<keyword evidence="5" id="KW-0472">Membrane</keyword>
<dbReference type="GO" id="GO:0009847">
    <property type="term" value="P:spore germination"/>
    <property type="evidence" value="ECO:0007669"/>
    <property type="project" value="InterPro"/>
</dbReference>
<evidence type="ECO:0000256" key="3">
    <source>
        <dbReference type="ARBA" id="ARBA00022544"/>
    </source>
</evidence>
<evidence type="ECO:0000256" key="2">
    <source>
        <dbReference type="ARBA" id="ARBA00007886"/>
    </source>
</evidence>
<dbReference type="NCBIfam" id="TIGR02887">
    <property type="entry name" value="spore_ger_x_C"/>
    <property type="match status" value="1"/>
</dbReference>
<dbReference type="PANTHER" id="PTHR35789:SF1">
    <property type="entry name" value="SPORE GERMINATION PROTEIN B3"/>
    <property type="match status" value="1"/>
</dbReference>
<evidence type="ECO:0000256" key="1">
    <source>
        <dbReference type="ARBA" id="ARBA00004635"/>
    </source>
</evidence>
<name>A0A9X2AC22_9BACL</name>
<feature type="compositionally biased region" description="Basic and acidic residues" evidence="8">
    <location>
        <begin position="210"/>
        <end position="227"/>
    </location>
</feature>
<protein>
    <recommendedName>
        <fullName evidence="13">Germination protein, Ger(X)C family</fullName>
    </recommendedName>
</protein>
<dbReference type="PANTHER" id="PTHR35789">
    <property type="entry name" value="SPORE GERMINATION PROTEIN B3"/>
    <property type="match status" value="1"/>
</dbReference>
<comment type="similarity">
    <text evidence="2">Belongs to the GerABKC lipoprotein family.</text>
</comment>
<accession>A0A9X2AC22</accession>
<keyword evidence="7" id="KW-0449">Lipoprotein</keyword>
<dbReference type="EMBL" id="JALBUF010000001">
    <property type="protein sequence ID" value="MCI0181795.1"/>
    <property type="molecule type" value="Genomic_DNA"/>
</dbReference>
<evidence type="ECO:0000313" key="11">
    <source>
        <dbReference type="EMBL" id="MCI0181795.1"/>
    </source>
</evidence>
<keyword evidence="3" id="KW-0309">Germination</keyword>
<dbReference type="InterPro" id="IPR057336">
    <property type="entry name" value="GerAC_N"/>
</dbReference>